<feature type="region of interest" description="Disordered" evidence="1">
    <location>
        <begin position="1"/>
        <end position="90"/>
    </location>
</feature>
<protein>
    <submittedName>
        <fullName evidence="2">Uncharacterized protein</fullName>
    </submittedName>
</protein>
<accession>W6UKA1</accession>
<feature type="compositionally biased region" description="Gly residues" evidence="1">
    <location>
        <begin position="368"/>
        <end position="382"/>
    </location>
</feature>
<feature type="region of interest" description="Disordered" evidence="1">
    <location>
        <begin position="230"/>
        <end position="268"/>
    </location>
</feature>
<feature type="region of interest" description="Disordered" evidence="1">
    <location>
        <begin position="535"/>
        <end position="600"/>
    </location>
</feature>
<feature type="compositionally biased region" description="Acidic residues" evidence="1">
    <location>
        <begin position="1121"/>
        <end position="1132"/>
    </location>
</feature>
<sequence length="1337" mass="146882">MEAFIPTSDVNTEPSLMGRVIKETRKRRGNRAIDKSVVLGAKRSRGLRHGNKGKRSDSGNSDSSLTAPKRTSNMKRENSESSEGKKNKANKATKVAATYVLINGETKNDVFNLRSDVMVKRRGGLMLSWTGARVEVPHGAVGGARSHLISAPLPAAVRAYACPWLGPNLRLGSDVHLLWCSAKLRKPVQCFIPFSYATAIELTTPEATHKAEEGYAEKVKAAREAAKAAAKQANEGIISDTSSDGHHQEGTAPNTEKRRDKKKAGRHERGKTVDYVVVGIPLLDTRSVFVLQSRVGENFWTLKRDVEIVQPTVHYIEWPSRMREAAYKASRFSEHNAKGDSSSLPTGPRGAVGVDGRAGLTLSSVKSGGRGGRRGGGGGSGGVSRQASDVEEIMRAAREGVSSLEVAKRAAVFTGGVIFRTDELYDFIAVVIGTPSETVAFDSDGGLLRSSILHPLFSVRIPKFALRNTLTSTFKAIQVRKDLIEAIHHFDSQLTEINECSNIYELDLGTEAFERPVTVTLPLPRWYTQMVEQMQVQPSPHPSGADITDGDGGGGGSGELMPDLEVNKRDSRVHRSAEATESLRGGKKNEKNTDQVNVNNEIPLEERPKNLILVYQRPMMKRQLVWRASTGDVNSDNVVSRKRQIKSGNYRDTTTSAVLRGDSLNAKNGWVHLLLGLKGAPWKDVPINGPFTPRCLQINTYQLGRLQSILALTNGAKPLWTIEAIKSFHYSNPFDFVLGEVSFAMVYSNEPQRTSSSKVAHLMARLEALSVAPPGVLLLCLYTDPSRLCLWVDCVPSTKLITTLEERLNAGFVPLVQAGPSAASPSRRCAAIANCAYQSLQHLQSASDSPPDKSPIPIFGSSKYRVSGFDLLRVLLYNGLCIRVVVKGQVQIRTRGLFDCFLSLLEAKRSALKQQQAAAESADAAESLTTTAAAPTSATAMVAAAEESALLTGNPENVRSSQTTDGVPPEQFITTTETRFSFHDLLTDSATTIDLEPLKESFARIALRRARKENLIRNLMNRRLEELEEVRSSETGVEVGEVGQEEREKEMEQQSHNVHNVSDSEDDSSIILPPLRLNDAQSEDESVEEEEEVVETTSVLSRQSHNIERSKKMKVEGRNNEDDEEEMEEDDWVPSGVDGDDEKTTMDTFQNLLDAFSNTNAPLLGLHVTKDLCRRLTTIYDKGLASEAIEFIDRVYEIYAVGQVEIYLVQPTDMAQVRERSREDEVEEEETEVKGTNASNPLAKVTPLEDDDVEGDDKATFHREAILAHEVDEAAEDKASDVKFSGRNQSNMKWNKKGDPSDPGGSAQQPLASYDLLIEPELFMRLAPRTKKGAKPS</sequence>
<dbReference type="RefSeq" id="XP_024353136.1">
    <property type="nucleotide sequence ID" value="XM_024492462.1"/>
</dbReference>
<gene>
    <name evidence="2" type="ORF">EGR_03213</name>
</gene>
<feature type="compositionally biased region" description="Acidic residues" evidence="1">
    <location>
        <begin position="1081"/>
        <end position="1094"/>
    </location>
</feature>
<feature type="region of interest" description="Disordered" evidence="1">
    <location>
        <begin position="362"/>
        <end position="387"/>
    </location>
</feature>
<dbReference type="CTD" id="36338928"/>
<dbReference type="EMBL" id="APAU02000016">
    <property type="protein sequence ID" value="EUB61940.1"/>
    <property type="molecule type" value="Genomic_DNA"/>
</dbReference>
<feature type="region of interest" description="Disordered" evidence="1">
    <location>
        <begin position="1220"/>
        <end position="1255"/>
    </location>
</feature>
<evidence type="ECO:0000313" key="2">
    <source>
        <dbReference type="EMBL" id="EUB61940.1"/>
    </source>
</evidence>
<feature type="region of interest" description="Disordered" evidence="1">
    <location>
        <begin position="1033"/>
        <end position="1138"/>
    </location>
</feature>
<feature type="compositionally biased region" description="Basic and acidic residues" evidence="1">
    <location>
        <begin position="565"/>
        <end position="578"/>
    </location>
</feature>
<reference evidence="2 3" key="1">
    <citation type="journal article" date="2013" name="Nat. Genet.">
        <title>The genome of the hydatid tapeworm Echinococcus granulosus.</title>
        <authorList>
            <person name="Zheng H."/>
            <person name="Zhang W."/>
            <person name="Zhang L."/>
            <person name="Zhang Z."/>
            <person name="Li J."/>
            <person name="Lu G."/>
            <person name="Zhu Y."/>
            <person name="Wang Y."/>
            <person name="Huang Y."/>
            <person name="Liu J."/>
            <person name="Kang H."/>
            <person name="Chen J."/>
            <person name="Wang L."/>
            <person name="Chen A."/>
            <person name="Yu S."/>
            <person name="Gao Z."/>
            <person name="Jin L."/>
            <person name="Gu W."/>
            <person name="Wang Z."/>
            <person name="Zhao L."/>
            <person name="Shi B."/>
            <person name="Wen H."/>
            <person name="Lin R."/>
            <person name="Jones M.K."/>
            <person name="Brejova B."/>
            <person name="Vinar T."/>
            <person name="Zhao G."/>
            <person name="McManus D.P."/>
            <person name="Chen Z."/>
            <person name="Zhou Y."/>
            <person name="Wang S."/>
        </authorList>
    </citation>
    <scope>NUCLEOTIDE SEQUENCE [LARGE SCALE GENOMIC DNA]</scope>
</reference>
<feature type="compositionally biased region" description="Basic residues" evidence="1">
    <location>
        <begin position="259"/>
        <end position="268"/>
    </location>
</feature>
<feature type="compositionally biased region" description="Low complexity" evidence="1">
    <location>
        <begin position="1033"/>
        <end position="1042"/>
    </location>
</feature>
<dbReference type="GeneID" id="36338928"/>
<feature type="compositionally biased region" description="Basic and acidic residues" evidence="1">
    <location>
        <begin position="74"/>
        <end position="86"/>
    </location>
</feature>
<feature type="region of interest" description="Disordered" evidence="1">
    <location>
        <begin position="1276"/>
        <end position="1313"/>
    </location>
</feature>
<feature type="compositionally biased region" description="Basic and acidic residues" evidence="1">
    <location>
        <begin position="1105"/>
        <end position="1120"/>
    </location>
</feature>
<comment type="caution">
    <text evidence="2">The sequence shown here is derived from an EMBL/GenBank/DDBJ whole genome shotgun (WGS) entry which is preliminary data.</text>
</comment>
<name>W6UKA1_ECHGR</name>
<dbReference type="OrthoDB" id="6273453at2759"/>
<proteinExistence type="predicted"/>
<feature type="compositionally biased region" description="Polar residues" evidence="1">
    <location>
        <begin position="58"/>
        <end position="71"/>
    </location>
</feature>
<dbReference type="OMA" id="RCLQINT"/>
<dbReference type="Gene3D" id="2.60.220.30">
    <property type="match status" value="1"/>
</dbReference>
<evidence type="ECO:0000256" key="1">
    <source>
        <dbReference type="SAM" id="MobiDB-lite"/>
    </source>
</evidence>
<dbReference type="KEGG" id="egl:EGR_03213"/>
<dbReference type="Proteomes" id="UP000019149">
    <property type="component" value="Unassembled WGS sequence"/>
</dbReference>
<feature type="compositionally biased region" description="Basic and acidic residues" evidence="1">
    <location>
        <begin position="1044"/>
        <end position="1053"/>
    </location>
</feature>
<organism evidence="2 3">
    <name type="scientific">Echinococcus granulosus</name>
    <name type="common">Hydatid tapeworm</name>
    <dbReference type="NCBI Taxonomy" id="6210"/>
    <lineage>
        <taxon>Eukaryota</taxon>
        <taxon>Metazoa</taxon>
        <taxon>Spiralia</taxon>
        <taxon>Lophotrochozoa</taxon>
        <taxon>Platyhelminthes</taxon>
        <taxon>Cestoda</taxon>
        <taxon>Eucestoda</taxon>
        <taxon>Cyclophyllidea</taxon>
        <taxon>Taeniidae</taxon>
        <taxon>Echinococcus</taxon>
        <taxon>Echinococcus granulosus group</taxon>
    </lineage>
</organism>
<feature type="compositionally biased region" description="Basic residues" evidence="1">
    <location>
        <begin position="42"/>
        <end position="53"/>
    </location>
</feature>
<evidence type="ECO:0000313" key="3">
    <source>
        <dbReference type="Proteomes" id="UP000019149"/>
    </source>
</evidence>
<keyword evidence="3" id="KW-1185">Reference proteome</keyword>